<dbReference type="GO" id="GO:0006465">
    <property type="term" value="P:signal peptide processing"/>
    <property type="evidence" value="ECO:0007669"/>
    <property type="project" value="InterPro"/>
</dbReference>
<comment type="similarity">
    <text evidence="2">Belongs to the SPCS3 family.</text>
</comment>
<keyword evidence="4" id="KW-0256">Endoplasmic reticulum</keyword>
<dbReference type="WBParaSite" id="SBAD_0000453601-mRNA-1">
    <property type="protein sequence ID" value="SBAD_0000453601-mRNA-1"/>
    <property type="gene ID" value="SBAD_0000453601"/>
</dbReference>
<dbReference type="GO" id="GO:0005787">
    <property type="term" value="C:signal peptidase complex"/>
    <property type="evidence" value="ECO:0007669"/>
    <property type="project" value="InterPro"/>
</dbReference>
<dbReference type="PANTHER" id="PTHR12804">
    <property type="entry name" value="MICROSOMAL SIGNAL PEPTIDASE 23 KD SUBUNIT SPC22/23"/>
    <property type="match status" value="1"/>
</dbReference>
<dbReference type="AlphaFoldDB" id="A0A183IL50"/>
<evidence type="ECO:0000256" key="9">
    <source>
        <dbReference type="ARBA" id="ARBA00046080"/>
    </source>
</evidence>
<name>A0A183IL50_9BILA</name>
<evidence type="ECO:0000256" key="4">
    <source>
        <dbReference type="ARBA" id="ARBA00022824"/>
    </source>
</evidence>
<keyword evidence="11" id="KW-1185">Reference proteome</keyword>
<reference evidence="12" key="1">
    <citation type="submission" date="2016-06" db="UniProtKB">
        <authorList>
            <consortium name="WormBaseParasite"/>
        </authorList>
    </citation>
    <scope>IDENTIFICATION</scope>
</reference>
<dbReference type="PANTHER" id="PTHR12804:SF0">
    <property type="entry name" value="SIGNAL PEPTIDASE COMPLEX SUBUNIT 3"/>
    <property type="match status" value="1"/>
</dbReference>
<dbReference type="InterPro" id="IPR007653">
    <property type="entry name" value="SPC3"/>
</dbReference>
<gene>
    <name evidence="10" type="ORF">SBAD_LOCUS4345</name>
</gene>
<evidence type="ECO:0000313" key="10">
    <source>
        <dbReference type="EMBL" id="VDP04089.1"/>
    </source>
</evidence>
<dbReference type="OrthoDB" id="10261524at2759"/>
<keyword evidence="3" id="KW-0812">Transmembrane</keyword>
<evidence type="ECO:0000256" key="2">
    <source>
        <dbReference type="ARBA" id="ARBA00009289"/>
    </source>
</evidence>
<evidence type="ECO:0000313" key="11">
    <source>
        <dbReference type="Proteomes" id="UP000270296"/>
    </source>
</evidence>
<evidence type="ECO:0000313" key="12">
    <source>
        <dbReference type="WBParaSite" id="SBAD_0000453601-mRNA-1"/>
    </source>
</evidence>
<accession>A0A183IL50</accession>
<evidence type="ECO:0000256" key="3">
    <source>
        <dbReference type="ARBA" id="ARBA00022692"/>
    </source>
</evidence>
<organism evidence="12">
    <name type="scientific">Soboliphyme baturini</name>
    <dbReference type="NCBI Taxonomy" id="241478"/>
    <lineage>
        <taxon>Eukaryota</taxon>
        <taxon>Metazoa</taxon>
        <taxon>Ecdysozoa</taxon>
        <taxon>Nematoda</taxon>
        <taxon>Enoplea</taxon>
        <taxon>Dorylaimia</taxon>
        <taxon>Dioctophymatida</taxon>
        <taxon>Dioctophymatoidea</taxon>
        <taxon>Soboliphymatidae</taxon>
        <taxon>Soboliphyme</taxon>
    </lineage>
</organism>
<dbReference type="Proteomes" id="UP000270296">
    <property type="component" value="Unassembled WGS sequence"/>
</dbReference>
<keyword evidence="7" id="KW-0472">Membrane</keyword>
<evidence type="ECO:0000256" key="6">
    <source>
        <dbReference type="ARBA" id="ARBA00022989"/>
    </source>
</evidence>
<protein>
    <recommendedName>
        <fullName evidence="8">Signal peptidase complex subunit 3</fullName>
    </recommendedName>
</protein>
<evidence type="ECO:0000256" key="7">
    <source>
        <dbReference type="ARBA" id="ARBA00023136"/>
    </source>
</evidence>
<keyword evidence="6" id="KW-1133">Transmembrane helix</keyword>
<comment type="subcellular location">
    <subcellularLocation>
        <location evidence="1">Endoplasmic reticulum membrane</location>
        <topology evidence="1">Single-pass type II membrane protein</topology>
    </subcellularLocation>
</comment>
<evidence type="ECO:0000256" key="1">
    <source>
        <dbReference type="ARBA" id="ARBA00004648"/>
    </source>
</evidence>
<proteinExistence type="inferred from homology"/>
<dbReference type="EMBL" id="UZAM01008266">
    <property type="protein sequence ID" value="VDP04089.1"/>
    <property type="molecule type" value="Genomic_DNA"/>
</dbReference>
<dbReference type="GO" id="GO:0045047">
    <property type="term" value="P:protein targeting to ER"/>
    <property type="evidence" value="ECO:0007669"/>
    <property type="project" value="TreeGrafter"/>
</dbReference>
<sequence length="81" mass="9152">MNQVVIWDKIVLRDDNTVINIKGAHPKYYFWDDGNGLKGNKNVTLVLSWNVIPNAGYLSFFGSPDTHSFSFPAEYTASRLS</sequence>
<keyword evidence="5" id="KW-0735">Signal-anchor</keyword>
<comment type="function">
    <text evidence="9">Essential component of the signal peptidase complex (SPC) which catalyzes the cleavage of N-terminal signal sequences from nascent proteins as they are translocated into the lumen of the endoplasmic reticulum. Essential for the SPC catalytic activity, possibly by stabilizing and positioning the active center of the complex close to the lumenal surface.</text>
</comment>
<evidence type="ECO:0000256" key="5">
    <source>
        <dbReference type="ARBA" id="ARBA00022968"/>
    </source>
</evidence>
<dbReference type="Pfam" id="PF04573">
    <property type="entry name" value="SPC22"/>
    <property type="match status" value="1"/>
</dbReference>
<reference evidence="10 11" key="2">
    <citation type="submission" date="2018-11" db="EMBL/GenBank/DDBJ databases">
        <authorList>
            <consortium name="Pathogen Informatics"/>
        </authorList>
    </citation>
    <scope>NUCLEOTIDE SEQUENCE [LARGE SCALE GENOMIC DNA]</scope>
</reference>
<evidence type="ECO:0000256" key="8">
    <source>
        <dbReference type="ARBA" id="ARBA00029556"/>
    </source>
</evidence>